<accession>A0A1M4VNH5</accession>
<dbReference type="EMBL" id="FQUL01000018">
    <property type="protein sequence ID" value="SHE70651.1"/>
    <property type="molecule type" value="Genomic_DNA"/>
</dbReference>
<dbReference type="AlphaFoldDB" id="A0A1M4VNH5"/>
<evidence type="ECO:0000313" key="2">
    <source>
        <dbReference type="Proteomes" id="UP000184295"/>
    </source>
</evidence>
<protein>
    <submittedName>
        <fullName evidence="1">Uncharacterized protein</fullName>
    </submittedName>
</protein>
<evidence type="ECO:0000313" key="1">
    <source>
        <dbReference type="EMBL" id="SHE70651.1"/>
    </source>
</evidence>
<proteinExistence type="predicted"/>
<reference evidence="2" key="1">
    <citation type="submission" date="2016-11" db="EMBL/GenBank/DDBJ databases">
        <authorList>
            <person name="Varghese N."/>
            <person name="Submissions S."/>
        </authorList>
    </citation>
    <scope>NUCLEOTIDE SEQUENCE [LARGE SCALE GENOMIC DNA]</scope>
    <source>
        <strain evidence="2">DSM 19514</strain>
    </source>
</reference>
<keyword evidence="2" id="KW-1185">Reference proteome</keyword>
<name>A0A1M4VNH5_9ACTN</name>
<sequence>MGIGHVGDDLARGDIESGIKIGDPIALVLSRLTERNPRHHRACGLGTVKGLYLGLLVDARGLKPLTIYDTVHP</sequence>
<gene>
    <name evidence="1" type="ORF">SAMN02745225_01377</name>
</gene>
<dbReference type="Proteomes" id="UP000184295">
    <property type="component" value="Unassembled WGS sequence"/>
</dbReference>
<organism evidence="1 2">
    <name type="scientific">Ferrithrix thermotolerans DSM 19514</name>
    <dbReference type="NCBI Taxonomy" id="1121881"/>
    <lineage>
        <taxon>Bacteria</taxon>
        <taxon>Bacillati</taxon>
        <taxon>Actinomycetota</taxon>
        <taxon>Acidimicrobiia</taxon>
        <taxon>Acidimicrobiales</taxon>
        <taxon>Acidimicrobiaceae</taxon>
        <taxon>Ferrithrix</taxon>
    </lineage>
</organism>